<organism evidence="12 13">
    <name type="scientific">Fructilactobacillus hinvesii</name>
    <dbReference type="NCBI Taxonomy" id="2940300"/>
    <lineage>
        <taxon>Bacteria</taxon>
        <taxon>Bacillati</taxon>
        <taxon>Bacillota</taxon>
        <taxon>Bacilli</taxon>
        <taxon>Lactobacillales</taxon>
        <taxon>Lactobacillaceae</taxon>
        <taxon>Fructilactobacillus</taxon>
    </lineage>
</organism>
<keyword evidence="6 10" id="KW-0547">Nucleotide-binding</keyword>
<comment type="function">
    <text evidence="10">Catalyzes the condensation of 2 ATP molecules into cyclic di-AMP (c-di-AMP), a second messenger used to regulate differing processes in different bacteria.</text>
</comment>
<dbReference type="InterPro" id="IPR003390">
    <property type="entry name" value="DNA_integrity_scan_DisA_N"/>
</dbReference>
<keyword evidence="8 10" id="KW-1133">Transmembrane helix</keyword>
<keyword evidence="5 10" id="KW-0548">Nucleotidyltransferase</keyword>
<evidence type="ECO:0000256" key="3">
    <source>
        <dbReference type="ARBA" id="ARBA00022679"/>
    </source>
</evidence>
<dbReference type="InterPro" id="IPR036888">
    <property type="entry name" value="DNA_integrity_DisA_N_sf"/>
</dbReference>
<evidence type="ECO:0000313" key="13">
    <source>
        <dbReference type="Proteomes" id="UP001057025"/>
    </source>
</evidence>
<gene>
    <name evidence="12" type="primary">cdaA</name>
    <name evidence="10" type="synonym">dacA</name>
    <name evidence="12" type="ORF">M3M39_06665</name>
</gene>
<feature type="transmembrane region" description="Helical" evidence="10">
    <location>
        <begin position="41"/>
        <end position="60"/>
    </location>
</feature>
<dbReference type="Pfam" id="PF19293">
    <property type="entry name" value="CdaA_N"/>
    <property type="match status" value="1"/>
</dbReference>
<reference evidence="12" key="1">
    <citation type="submission" date="2022-05" db="EMBL/GenBank/DDBJ databases">
        <authorList>
            <person name="Oliphant S.A."/>
            <person name="Watson-Haigh N.S."/>
            <person name="Sumby K.M."/>
            <person name="Gardner J.M."/>
            <person name="Jiranek V."/>
        </authorList>
    </citation>
    <scope>NUCLEOTIDE SEQUENCE</scope>
    <source>
        <strain evidence="12">KI11_C11</strain>
    </source>
</reference>
<comment type="similarity">
    <text evidence="10">Belongs to the adenylate cyclase family. DacA/CdaA subfamily.</text>
</comment>
<dbReference type="InterPro" id="IPR050338">
    <property type="entry name" value="DisA"/>
</dbReference>
<dbReference type="InterPro" id="IPR045585">
    <property type="entry name" value="CdaA_N"/>
</dbReference>
<dbReference type="PANTHER" id="PTHR34185:SF1">
    <property type="entry name" value="DIADENYLATE CYCLASE"/>
    <property type="match status" value="1"/>
</dbReference>
<evidence type="ECO:0000256" key="1">
    <source>
        <dbReference type="ARBA" id="ARBA00000877"/>
    </source>
</evidence>
<evidence type="ECO:0000256" key="2">
    <source>
        <dbReference type="ARBA" id="ARBA00022475"/>
    </source>
</evidence>
<dbReference type="RefSeq" id="WP_252797069.1">
    <property type="nucleotide sequence ID" value="NZ_CP097118.1"/>
</dbReference>
<evidence type="ECO:0000256" key="6">
    <source>
        <dbReference type="ARBA" id="ARBA00022741"/>
    </source>
</evidence>
<evidence type="ECO:0000259" key="11">
    <source>
        <dbReference type="PROSITE" id="PS51794"/>
    </source>
</evidence>
<comment type="subunit">
    <text evidence="10">Probably a homodimer.</text>
</comment>
<dbReference type="EMBL" id="CP097118">
    <property type="protein sequence ID" value="USS87779.1"/>
    <property type="molecule type" value="Genomic_DNA"/>
</dbReference>
<dbReference type="EC" id="2.7.7.85" evidence="10"/>
<protein>
    <recommendedName>
        <fullName evidence="10">Diadenylate cyclase</fullName>
        <shortName evidence="10">DAC</shortName>
        <ecNumber evidence="10">2.7.7.85</ecNumber>
    </recommendedName>
    <alternativeName>
        <fullName evidence="10">Cyclic-di-AMP synthase</fullName>
        <shortName evidence="10">c-di-AMP synthase</shortName>
    </alternativeName>
</protein>
<dbReference type="PROSITE" id="PS51794">
    <property type="entry name" value="DAC"/>
    <property type="match status" value="1"/>
</dbReference>
<dbReference type="Pfam" id="PF02457">
    <property type="entry name" value="DAC"/>
    <property type="match status" value="1"/>
</dbReference>
<feature type="domain" description="DAC" evidence="11">
    <location>
        <begin position="84"/>
        <end position="243"/>
    </location>
</feature>
<dbReference type="GO" id="GO:0106408">
    <property type="term" value="F:diadenylate cyclase activity"/>
    <property type="evidence" value="ECO:0007669"/>
    <property type="project" value="UniProtKB-EC"/>
</dbReference>
<keyword evidence="13" id="KW-1185">Reference proteome</keyword>
<dbReference type="InterPro" id="IPR014046">
    <property type="entry name" value="C-di-AMP_synthase"/>
</dbReference>
<keyword evidence="3 10" id="KW-0808">Transferase</keyword>
<keyword evidence="7 10" id="KW-0067">ATP-binding</keyword>
<comment type="catalytic activity">
    <reaction evidence="1 10">
        <text>2 ATP = 3',3'-c-di-AMP + 2 diphosphate</text>
        <dbReference type="Rhea" id="RHEA:35655"/>
        <dbReference type="ChEBI" id="CHEBI:30616"/>
        <dbReference type="ChEBI" id="CHEBI:33019"/>
        <dbReference type="ChEBI" id="CHEBI:71500"/>
        <dbReference type="EC" id="2.7.7.85"/>
    </reaction>
</comment>
<proteinExistence type="inferred from homology"/>
<evidence type="ECO:0000256" key="10">
    <source>
        <dbReference type="HAMAP-Rule" id="MF_01499"/>
    </source>
</evidence>
<sequence length="279" mass="31364">MGINWSNILTLHNLSNVLDILVVWILIYELIMLLKGTRSIQLLRGIVVLVIAKVLSWYLGLTMTSWILDQVINWGVIGCIVIFQPEIRRGLEKLGQQSMFKQSQQANERTEKLIKALDGAIQYLSKRRIGALIAIQMKTGLEEWIEKGIALDADVSSELLINIFIPNTPLHDGAVIIKDNRIAAANAYLPPSDSNLIPRELGTRHRAAVGLSEVTDAITIVVSEETGEVSFTQNNELLRGMSQEDYLKYLRSHLLRPNQKKTWRSELHDIFAKLMGGGK</sequence>
<comment type="caution">
    <text evidence="10">Lacks conserved residue(s) required for the propagation of feature annotation.</text>
</comment>
<evidence type="ECO:0000256" key="7">
    <source>
        <dbReference type="ARBA" id="ARBA00022840"/>
    </source>
</evidence>
<name>A0ABY5BSD3_9LACO</name>
<dbReference type="Gene3D" id="3.40.1700.10">
    <property type="entry name" value="DNA integrity scanning protein, DisA, N-terminal domain"/>
    <property type="match status" value="1"/>
</dbReference>
<evidence type="ECO:0000256" key="8">
    <source>
        <dbReference type="ARBA" id="ARBA00022989"/>
    </source>
</evidence>
<accession>A0ABY5BSD3</accession>
<evidence type="ECO:0000256" key="4">
    <source>
        <dbReference type="ARBA" id="ARBA00022692"/>
    </source>
</evidence>
<dbReference type="NCBIfam" id="TIGR00159">
    <property type="entry name" value="diadenylate cyclase CdaA"/>
    <property type="match status" value="1"/>
</dbReference>
<keyword evidence="2 10" id="KW-1003">Cell membrane</keyword>
<dbReference type="PIRSF" id="PIRSF004793">
    <property type="entry name" value="UCP004793"/>
    <property type="match status" value="1"/>
</dbReference>
<dbReference type="InterPro" id="IPR034701">
    <property type="entry name" value="CdaA"/>
</dbReference>
<keyword evidence="9 10" id="KW-0472">Membrane</keyword>
<dbReference type="SUPFAM" id="SSF143597">
    <property type="entry name" value="YojJ-like"/>
    <property type="match status" value="1"/>
</dbReference>
<dbReference type="Proteomes" id="UP001057025">
    <property type="component" value="Chromosome"/>
</dbReference>
<evidence type="ECO:0000256" key="5">
    <source>
        <dbReference type="ARBA" id="ARBA00022695"/>
    </source>
</evidence>
<keyword evidence="4 10" id="KW-0812">Transmembrane</keyword>
<feature type="transmembrane region" description="Helical" evidence="10">
    <location>
        <begin position="14"/>
        <end position="34"/>
    </location>
</feature>
<dbReference type="HAMAP" id="MF_01499">
    <property type="entry name" value="DacA"/>
    <property type="match status" value="1"/>
</dbReference>
<evidence type="ECO:0000313" key="12">
    <source>
        <dbReference type="EMBL" id="USS87779.1"/>
    </source>
</evidence>
<evidence type="ECO:0000256" key="9">
    <source>
        <dbReference type="ARBA" id="ARBA00023136"/>
    </source>
</evidence>
<dbReference type="PANTHER" id="PTHR34185">
    <property type="entry name" value="DIADENYLATE CYCLASE"/>
    <property type="match status" value="1"/>
</dbReference>